<evidence type="ECO:0000259" key="7">
    <source>
        <dbReference type="PROSITE" id="PS00036"/>
    </source>
</evidence>
<keyword evidence="3" id="KW-0238">DNA-binding</keyword>
<dbReference type="PANTHER" id="PTHR13044">
    <property type="entry name" value="ACTIVATING TRANSCRIPTION FACTOR ATF 4/5"/>
    <property type="match status" value="1"/>
</dbReference>
<gene>
    <name evidence="8" type="ORF">LAMI_0A06656G</name>
</gene>
<evidence type="ECO:0000313" key="9">
    <source>
        <dbReference type="Proteomes" id="UP000191024"/>
    </source>
</evidence>
<comment type="subcellular location">
    <subcellularLocation>
        <location evidence="1">Nucleus</location>
    </subcellularLocation>
</comment>
<evidence type="ECO:0000256" key="2">
    <source>
        <dbReference type="ARBA" id="ARBA00023015"/>
    </source>
</evidence>
<proteinExistence type="predicted"/>
<dbReference type="SUPFAM" id="SSF57959">
    <property type="entry name" value="Leucine zipper domain"/>
    <property type="match status" value="1"/>
</dbReference>
<evidence type="ECO:0000256" key="5">
    <source>
        <dbReference type="ARBA" id="ARBA00023242"/>
    </source>
</evidence>
<reference evidence="8 9" key="1">
    <citation type="submission" date="2016-03" db="EMBL/GenBank/DDBJ databases">
        <authorList>
            <person name="Devillers H."/>
        </authorList>
    </citation>
    <scope>NUCLEOTIDE SEQUENCE [LARGE SCALE GENOMIC DNA]</scope>
    <source>
        <strain evidence="8">CBS 11717</strain>
    </source>
</reference>
<keyword evidence="2" id="KW-0805">Transcription regulation</keyword>
<keyword evidence="9" id="KW-1185">Reference proteome</keyword>
<dbReference type="PROSITE" id="PS00036">
    <property type="entry name" value="BZIP_BASIC"/>
    <property type="match status" value="1"/>
</dbReference>
<keyword evidence="4" id="KW-0804">Transcription</keyword>
<dbReference type="OrthoDB" id="1939598at2759"/>
<dbReference type="PANTHER" id="PTHR13044:SF45">
    <property type="entry name" value="TRANSCRIPTIONAL ACTIVATOR OF SULFUR METABOLISM MET28"/>
    <property type="match status" value="1"/>
</dbReference>
<evidence type="ECO:0000256" key="6">
    <source>
        <dbReference type="SAM" id="Coils"/>
    </source>
</evidence>
<evidence type="ECO:0000313" key="8">
    <source>
        <dbReference type="EMBL" id="SCU78945.1"/>
    </source>
</evidence>
<dbReference type="Proteomes" id="UP000191024">
    <property type="component" value="Chromosome A"/>
</dbReference>
<dbReference type="GO" id="GO:0001228">
    <property type="term" value="F:DNA-binding transcription activator activity, RNA polymerase II-specific"/>
    <property type="evidence" value="ECO:0007669"/>
    <property type="project" value="TreeGrafter"/>
</dbReference>
<evidence type="ECO:0000256" key="1">
    <source>
        <dbReference type="ARBA" id="ARBA00004123"/>
    </source>
</evidence>
<organism evidence="8 9">
    <name type="scientific">Lachancea mirantina</name>
    <dbReference type="NCBI Taxonomy" id="1230905"/>
    <lineage>
        <taxon>Eukaryota</taxon>
        <taxon>Fungi</taxon>
        <taxon>Dikarya</taxon>
        <taxon>Ascomycota</taxon>
        <taxon>Saccharomycotina</taxon>
        <taxon>Saccharomycetes</taxon>
        <taxon>Saccharomycetales</taxon>
        <taxon>Saccharomycetaceae</taxon>
        <taxon>Lachancea</taxon>
    </lineage>
</organism>
<keyword evidence="5" id="KW-0539">Nucleus</keyword>
<sequence>MNEPNEKIEHRELSRELQKLVSSNSELGSRLLSLLLVSTGNGKEIIQAVNGGGSDGASSGAGGGATADYTEAELAEFRRIEQEKKRKNTEASARFRVRKKQREQEKLATLKQLNNQISELYVTIDRLLDENKFLKLRLEEVNEKKSQALLDNLRRRHGSQ</sequence>
<dbReference type="InterPro" id="IPR046347">
    <property type="entry name" value="bZIP_sf"/>
</dbReference>
<accession>A0A1G4IQI0</accession>
<dbReference type="InterPro" id="IPR004827">
    <property type="entry name" value="bZIP"/>
</dbReference>
<dbReference type="STRING" id="1230905.A0A1G4IQI0"/>
<protein>
    <submittedName>
        <fullName evidence="8">LAMI_0A06656g1_1</fullName>
    </submittedName>
</protein>
<feature type="domain" description="BZIP" evidence="7">
    <location>
        <begin position="84"/>
        <end position="98"/>
    </location>
</feature>
<name>A0A1G4IQI0_9SACH</name>
<evidence type="ECO:0000256" key="3">
    <source>
        <dbReference type="ARBA" id="ARBA00023125"/>
    </source>
</evidence>
<dbReference type="GO" id="GO:0005634">
    <property type="term" value="C:nucleus"/>
    <property type="evidence" value="ECO:0007669"/>
    <property type="project" value="UniProtKB-SubCell"/>
</dbReference>
<keyword evidence="6" id="KW-0175">Coiled coil</keyword>
<dbReference type="Pfam" id="PF07716">
    <property type="entry name" value="bZIP_2"/>
    <property type="match status" value="1"/>
</dbReference>
<dbReference type="GO" id="GO:0089713">
    <property type="term" value="C:Cbf1-Met4-Met28 complex"/>
    <property type="evidence" value="ECO:0007669"/>
    <property type="project" value="TreeGrafter"/>
</dbReference>
<dbReference type="GO" id="GO:0000977">
    <property type="term" value="F:RNA polymerase II transcription regulatory region sequence-specific DNA binding"/>
    <property type="evidence" value="ECO:0007669"/>
    <property type="project" value="TreeGrafter"/>
</dbReference>
<dbReference type="AlphaFoldDB" id="A0A1G4IQI0"/>
<dbReference type="EMBL" id="LT598462">
    <property type="protein sequence ID" value="SCU78945.1"/>
    <property type="molecule type" value="Genomic_DNA"/>
</dbReference>
<evidence type="ECO:0000256" key="4">
    <source>
        <dbReference type="ARBA" id="ARBA00023163"/>
    </source>
</evidence>
<feature type="coiled-coil region" evidence="6">
    <location>
        <begin position="100"/>
        <end position="151"/>
    </location>
</feature>